<dbReference type="Pfam" id="PF00581">
    <property type="entry name" value="Rhodanese"/>
    <property type="match status" value="1"/>
</dbReference>
<dbReference type="OrthoDB" id="9807812at2"/>
<gene>
    <name evidence="2" type="ORF">C5F46_03915</name>
</gene>
<dbReference type="Proteomes" id="UP000241899">
    <property type="component" value="Unassembled WGS sequence"/>
</dbReference>
<dbReference type="AlphaFoldDB" id="A0A2T4JL08"/>
<proteinExistence type="predicted"/>
<dbReference type="InterPro" id="IPR050229">
    <property type="entry name" value="GlpE_sulfurtransferase"/>
</dbReference>
<evidence type="ECO:0000313" key="3">
    <source>
        <dbReference type="Proteomes" id="UP000241899"/>
    </source>
</evidence>
<dbReference type="Gene3D" id="3.40.250.10">
    <property type="entry name" value="Rhodanese-like domain"/>
    <property type="match status" value="1"/>
</dbReference>
<protein>
    <submittedName>
        <fullName evidence="2">Sulfurtransferase</fullName>
    </submittedName>
</protein>
<dbReference type="SMART" id="SM00450">
    <property type="entry name" value="RHOD"/>
    <property type="match status" value="1"/>
</dbReference>
<sequence length="124" mass="13222">MFSFLRASRSGSAHVERIDPKEAVRRAMSGEVVLLDVRDANELRATGRAAGAVHVPMMALRMKCDPSSPECLPEFKTGKPIVVYCATGARSQGAGQMLLTMGHGPVFNLGGLMHWQAAGGAITR</sequence>
<dbReference type="PROSITE" id="PS50206">
    <property type="entry name" value="RHODANESE_3"/>
    <property type="match status" value="1"/>
</dbReference>
<dbReference type="GO" id="GO:0016740">
    <property type="term" value="F:transferase activity"/>
    <property type="evidence" value="ECO:0007669"/>
    <property type="project" value="UniProtKB-KW"/>
</dbReference>
<dbReference type="PANTHER" id="PTHR43031:SF16">
    <property type="entry name" value="OXIDOREDUCTASE"/>
    <property type="match status" value="1"/>
</dbReference>
<keyword evidence="3" id="KW-1185">Reference proteome</keyword>
<keyword evidence="2" id="KW-0808">Transferase</keyword>
<evidence type="ECO:0000259" key="1">
    <source>
        <dbReference type="PROSITE" id="PS50206"/>
    </source>
</evidence>
<dbReference type="RefSeq" id="WP_107324117.1">
    <property type="nucleotide sequence ID" value="NZ_NHSP01000084.1"/>
</dbReference>
<comment type="caution">
    <text evidence="2">The sequence shown here is derived from an EMBL/GenBank/DDBJ whole genome shotgun (WGS) entry which is preliminary data.</text>
</comment>
<feature type="domain" description="Rhodanese" evidence="1">
    <location>
        <begin position="28"/>
        <end position="124"/>
    </location>
</feature>
<evidence type="ECO:0000313" key="2">
    <source>
        <dbReference type="EMBL" id="PTE18586.1"/>
    </source>
</evidence>
<dbReference type="InterPro" id="IPR036873">
    <property type="entry name" value="Rhodanese-like_dom_sf"/>
</dbReference>
<name>A0A2T4JL08_9RHOB</name>
<dbReference type="SUPFAM" id="SSF52821">
    <property type="entry name" value="Rhodanese/Cell cycle control phosphatase"/>
    <property type="match status" value="1"/>
</dbReference>
<dbReference type="EMBL" id="PZKF01000006">
    <property type="protein sequence ID" value="PTE18586.1"/>
    <property type="molecule type" value="Genomic_DNA"/>
</dbReference>
<organism evidence="2 3">
    <name type="scientific">Phaeovulum veldkampii DSM 11550</name>
    <dbReference type="NCBI Taxonomy" id="1185920"/>
    <lineage>
        <taxon>Bacteria</taxon>
        <taxon>Pseudomonadati</taxon>
        <taxon>Pseudomonadota</taxon>
        <taxon>Alphaproteobacteria</taxon>
        <taxon>Rhodobacterales</taxon>
        <taxon>Paracoccaceae</taxon>
        <taxon>Phaeovulum</taxon>
    </lineage>
</organism>
<dbReference type="PANTHER" id="PTHR43031">
    <property type="entry name" value="FAD-DEPENDENT OXIDOREDUCTASE"/>
    <property type="match status" value="1"/>
</dbReference>
<dbReference type="InterPro" id="IPR001763">
    <property type="entry name" value="Rhodanese-like_dom"/>
</dbReference>
<accession>A0A2T4JL08</accession>
<reference evidence="2 3" key="1">
    <citation type="submission" date="2018-03" db="EMBL/GenBank/DDBJ databases">
        <title>Rhodobacter veldkampii.</title>
        <authorList>
            <person name="Meyer T.E."/>
            <person name="Miller S."/>
            <person name="Lodha T."/>
            <person name="Gandham S."/>
            <person name="Chintalapati S."/>
            <person name="Chintalapati V.R."/>
        </authorList>
    </citation>
    <scope>NUCLEOTIDE SEQUENCE [LARGE SCALE GENOMIC DNA]</scope>
    <source>
        <strain evidence="2 3">DSM 11550</strain>
    </source>
</reference>